<evidence type="ECO:0000256" key="7">
    <source>
        <dbReference type="ARBA" id="ARBA00023303"/>
    </source>
</evidence>
<evidence type="ECO:0000256" key="2">
    <source>
        <dbReference type="ARBA" id="ARBA00022448"/>
    </source>
</evidence>
<dbReference type="GO" id="GO:0022841">
    <property type="term" value="F:potassium ion leak channel activity"/>
    <property type="evidence" value="ECO:0007669"/>
    <property type="project" value="TreeGrafter"/>
</dbReference>
<dbReference type="EMBL" id="VIIS01000354">
    <property type="protein sequence ID" value="KAF0310033.1"/>
    <property type="molecule type" value="Genomic_DNA"/>
</dbReference>
<dbReference type="Proteomes" id="UP000440578">
    <property type="component" value="Unassembled WGS sequence"/>
</dbReference>
<feature type="transmembrane region" description="Helical" evidence="9">
    <location>
        <begin position="327"/>
        <end position="344"/>
    </location>
</feature>
<comment type="similarity">
    <text evidence="8">Belongs to the two pore domain potassium channel (TC 1.A.1.8) family.</text>
</comment>
<feature type="transmembrane region" description="Helical" evidence="9">
    <location>
        <begin position="356"/>
        <end position="374"/>
    </location>
</feature>
<dbReference type="Gene3D" id="1.10.287.70">
    <property type="match status" value="1"/>
</dbReference>
<keyword evidence="3 8" id="KW-0812">Transmembrane</keyword>
<evidence type="ECO:0000256" key="5">
    <source>
        <dbReference type="ARBA" id="ARBA00023065"/>
    </source>
</evidence>
<feature type="domain" description="Potassium channel" evidence="10">
    <location>
        <begin position="308"/>
        <end position="378"/>
    </location>
</feature>
<evidence type="ECO:0000256" key="6">
    <source>
        <dbReference type="ARBA" id="ARBA00023136"/>
    </source>
</evidence>
<dbReference type="SUPFAM" id="SSF81324">
    <property type="entry name" value="Voltage-gated potassium channels"/>
    <property type="match status" value="2"/>
</dbReference>
<feature type="transmembrane region" description="Helical" evidence="9">
    <location>
        <begin position="202"/>
        <end position="220"/>
    </location>
</feature>
<dbReference type="PANTHER" id="PTHR11003">
    <property type="entry name" value="POTASSIUM CHANNEL, SUBFAMILY K"/>
    <property type="match status" value="1"/>
</dbReference>
<keyword evidence="2 8" id="KW-0813">Transport</keyword>
<reference evidence="11 12" key="1">
    <citation type="submission" date="2019-07" db="EMBL/GenBank/DDBJ databases">
        <title>Draft genome assembly of a fouling barnacle, Amphibalanus amphitrite (Darwin, 1854): The first reference genome for Thecostraca.</title>
        <authorList>
            <person name="Kim W."/>
        </authorList>
    </citation>
    <scope>NUCLEOTIDE SEQUENCE [LARGE SCALE GENOMIC DNA]</scope>
    <source>
        <strain evidence="11">SNU_AA5</strain>
        <tissue evidence="11">Soma without cirri and trophi</tissue>
    </source>
</reference>
<proteinExistence type="inferred from homology"/>
<dbReference type="PRINTS" id="PR01333">
    <property type="entry name" value="2POREKCHANEL"/>
</dbReference>
<keyword evidence="6 9" id="KW-0472">Membrane</keyword>
<dbReference type="InterPro" id="IPR003280">
    <property type="entry name" value="2pore_dom_K_chnl"/>
</dbReference>
<keyword evidence="5 8" id="KW-0406">Ion transport</keyword>
<evidence type="ECO:0000256" key="4">
    <source>
        <dbReference type="ARBA" id="ARBA00022989"/>
    </source>
</evidence>
<keyword evidence="4 9" id="KW-1133">Transmembrane helix</keyword>
<feature type="transmembrane region" description="Helical" evidence="9">
    <location>
        <begin position="64"/>
        <end position="89"/>
    </location>
</feature>
<gene>
    <name evidence="11" type="primary">twk-18_2</name>
    <name evidence="11" type="ORF">FJT64_018940</name>
</gene>
<comment type="subcellular location">
    <subcellularLocation>
        <location evidence="1">Membrane</location>
        <topology evidence="1">Multi-pass membrane protein</topology>
    </subcellularLocation>
</comment>
<dbReference type="AlphaFoldDB" id="A0A6A4WVK6"/>
<evidence type="ECO:0000259" key="10">
    <source>
        <dbReference type="Pfam" id="PF07885"/>
    </source>
</evidence>
<feature type="transmembrane region" description="Helical" evidence="9">
    <location>
        <begin position="172"/>
        <end position="190"/>
    </location>
</feature>
<comment type="caution">
    <text evidence="11">The sequence shown here is derived from an EMBL/GenBank/DDBJ whole genome shotgun (WGS) entry which is preliminary data.</text>
</comment>
<dbReference type="OrthoDB" id="297496at2759"/>
<name>A0A6A4WVK6_AMPAM</name>
<keyword evidence="7 8" id="KW-0407">Ion channel</keyword>
<keyword evidence="12" id="KW-1185">Reference proteome</keyword>
<protein>
    <submittedName>
        <fullName evidence="11">TWiK family of potassium channels protein 18</fullName>
    </submittedName>
</protein>
<evidence type="ECO:0000313" key="11">
    <source>
        <dbReference type="EMBL" id="KAF0310033.1"/>
    </source>
</evidence>
<evidence type="ECO:0000256" key="9">
    <source>
        <dbReference type="SAM" id="Phobius"/>
    </source>
</evidence>
<dbReference type="InterPro" id="IPR013099">
    <property type="entry name" value="K_chnl_dom"/>
</dbReference>
<evidence type="ECO:0000256" key="3">
    <source>
        <dbReference type="ARBA" id="ARBA00022692"/>
    </source>
</evidence>
<dbReference type="GO" id="GO:0015271">
    <property type="term" value="F:outward rectifier potassium channel activity"/>
    <property type="evidence" value="ECO:0007669"/>
    <property type="project" value="TreeGrafter"/>
</dbReference>
<sequence length="409" mass="44309">MPNTFFLTPVARKLLPDASAVRAGRGAIGCGLACQSGRQMTPFEEVTARPARGQRRCATCCQRVWGTICSNFGICLIILGYIVMGAFLFSHVEGTHEAAERDRVHSEISAVHHSVSQSRLRTVEKLWNITVALNVLHKENWTHLMAIELKKFQADLIQASKRNHTAPPPEQWSFFGSFLYSLTIITTIGYGTCSPKTDAGKLLTIAYAVMGIPLMLLYLSNVGDILARCFKLAFGGACVCRRPAAAASLPSPSLHNRIPELGQTSLNHLDGELKRAGEPPWPWEEVGPLLPPPEPRAPLLPFCACLTIIIGYILAGGYMLTFWEDWSYMDGAFFCFVSLSTIGFGELTPGSSQLAAALYLLLGMALIAVCCSLLQEQLVALAGCLARALELLPERGQPAADDAAESAAS</sequence>
<organism evidence="11 12">
    <name type="scientific">Amphibalanus amphitrite</name>
    <name type="common">Striped barnacle</name>
    <name type="synonym">Balanus amphitrite</name>
    <dbReference type="NCBI Taxonomy" id="1232801"/>
    <lineage>
        <taxon>Eukaryota</taxon>
        <taxon>Metazoa</taxon>
        <taxon>Ecdysozoa</taxon>
        <taxon>Arthropoda</taxon>
        <taxon>Crustacea</taxon>
        <taxon>Multicrustacea</taxon>
        <taxon>Cirripedia</taxon>
        <taxon>Thoracica</taxon>
        <taxon>Thoracicalcarea</taxon>
        <taxon>Balanomorpha</taxon>
        <taxon>Balanoidea</taxon>
        <taxon>Balanidae</taxon>
        <taxon>Amphibalaninae</taxon>
        <taxon>Amphibalanus</taxon>
    </lineage>
</organism>
<feature type="transmembrane region" description="Helical" evidence="9">
    <location>
        <begin position="299"/>
        <end position="320"/>
    </location>
</feature>
<accession>A0A6A4WVK6</accession>
<evidence type="ECO:0000313" key="12">
    <source>
        <dbReference type="Proteomes" id="UP000440578"/>
    </source>
</evidence>
<feature type="domain" description="Potassium channel" evidence="10">
    <location>
        <begin position="169"/>
        <end position="227"/>
    </location>
</feature>
<dbReference type="Pfam" id="PF07885">
    <property type="entry name" value="Ion_trans_2"/>
    <property type="match status" value="2"/>
</dbReference>
<evidence type="ECO:0000256" key="8">
    <source>
        <dbReference type="RuleBase" id="RU003857"/>
    </source>
</evidence>
<dbReference type="GO" id="GO:0030322">
    <property type="term" value="P:stabilization of membrane potential"/>
    <property type="evidence" value="ECO:0007669"/>
    <property type="project" value="TreeGrafter"/>
</dbReference>
<dbReference type="PANTHER" id="PTHR11003:SF352">
    <property type="entry name" value="BCDNA.GH04802-RELATED"/>
    <property type="match status" value="1"/>
</dbReference>
<dbReference type="GO" id="GO:0005886">
    <property type="term" value="C:plasma membrane"/>
    <property type="evidence" value="ECO:0007669"/>
    <property type="project" value="TreeGrafter"/>
</dbReference>
<evidence type="ECO:0000256" key="1">
    <source>
        <dbReference type="ARBA" id="ARBA00004141"/>
    </source>
</evidence>